<feature type="compositionally biased region" description="Low complexity" evidence="4">
    <location>
        <begin position="526"/>
        <end position="545"/>
    </location>
</feature>
<evidence type="ECO:0000256" key="2">
    <source>
        <dbReference type="ARBA" id="ARBA00023163"/>
    </source>
</evidence>
<keyword evidence="3" id="KW-0539">Nucleus</keyword>
<feature type="region of interest" description="Disordered" evidence="4">
    <location>
        <begin position="1"/>
        <end position="31"/>
    </location>
</feature>
<reference evidence="7" key="1">
    <citation type="submission" date="2020-06" db="EMBL/GenBank/DDBJ databases">
        <title>WGS assembly of Ceratodon purpureus strain R40.</title>
        <authorList>
            <person name="Carey S.B."/>
            <person name="Jenkins J."/>
            <person name="Shu S."/>
            <person name="Lovell J.T."/>
            <person name="Sreedasyam A."/>
            <person name="Maumus F."/>
            <person name="Tiley G.P."/>
            <person name="Fernandez-Pozo N."/>
            <person name="Barry K."/>
            <person name="Chen C."/>
            <person name="Wang M."/>
            <person name="Lipzen A."/>
            <person name="Daum C."/>
            <person name="Saski C.A."/>
            <person name="Payton A.C."/>
            <person name="Mcbreen J.C."/>
            <person name="Conrad R.E."/>
            <person name="Kollar L.M."/>
            <person name="Olsson S."/>
            <person name="Huttunen S."/>
            <person name="Landis J.B."/>
            <person name="Wickett N.J."/>
            <person name="Johnson M.G."/>
            <person name="Rensing S.A."/>
            <person name="Grimwood J."/>
            <person name="Schmutz J."/>
            <person name="Mcdaniel S.F."/>
        </authorList>
    </citation>
    <scope>NUCLEOTIDE SEQUENCE</scope>
    <source>
        <strain evidence="7">R40</strain>
    </source>
</reference>
<name>A0A8T0IF10_CERPU</name>
<evidence type="ECO:0000256" key="4">
    <source>
        <dbReference type="SAM" id="MobiDB-lite"/>
    </source>
</evidence>
<evidence type="ECO:0008006" key="9">
    <source>
        <dbReference type="Google" id="ProtNLM"/>
    </source>
</evidence>
<evidence type="ECO:0000259" key="6">
    <source>
        <dbReference type="Pfam" id="PF14379"/>
    </source>
</evidence>
<dbReference type="Pfam" id="PF14379">
    <property type="entry name" value="Myb_CC_LHEQLE"/>
    <property type="match status" value="1"/>
</dbReference>
<comment type="caution">
    <text evidence="7">The sequence shown here is derived from an EMBL/GenBank/DDBJ whole genome shotgun (WGS) entry which is preliminary data.</text>
</comment>
<keyword evidence="2" id="KW-0804">Transcription</keyword>
<feature type="compositionally biased region" description="Polar residues" evidence="4">
    <location>
        <begin position="284"/>
        <end position="298"/>
    </location>
</feature>
<evidence type="ECO:0000313" key="8">
    <source>
        <dbReference type="Proteomes" id="UP000822688"/>
    </source>
</evidence>
<dbReference type="Gene3D" id="1.10.10.60">
    <property type="entry name" value="Homeodomain-like"/>
    <property type="match status" value="1"/>
</dbReference>
<keyword evidence="8" id="KW-1185">Reference proteome</keyword>
<dbReference type="Pfam" id="PF00249">
    <property type="entry name" value="Myb_DNA-binding"/>
    <property type="match status" value="1"/>
</dbReference>
<dbReference type="InterPro" id="IPR025756">
    <property type="entry name" value="Myb_CC_LHEQLE"/>
</dbReference>
<dbReference type="GO" id="GO:0003700">
    <property type="term" value="F:DNA-binding transcription factor activity"/>
    <property type="evidence" value="ECO:0007669"/>
    <property type="project" value="InterPro"/>
</dbReference>
<dbReference type="Proteomes" id="UP000822688">
    <property type="component" value="Chromosome 4"/>
</dbReference>
<organism evidence="7 8">
    <name type="scientific">Ceratodon purpureus</name>
    <name type="common">Fire moss</name>
    <name type="synonym">Dicranum purpureum</name>
    <dbReference type="NCBI Taxonomy" id="3225"/>
    <lineage>
        <taxon>Eukaryota</taxon>
        <taxon>Viridiplantae</taxon>
        <taxon>Streptophyta</taxon>
        <taxon>Embryophyta</taxon>
        <taxon>Bryophyta</taxon>
        <taxon>Bryophytina</taxon>
        <taxon>Bryopsida</taxon>
        <taxon>Dicranidae</taxon>
        <taxon>Pseudoditrichales</taxon>
        <taxon>Ditrichaceae</taxon>
        <taxon>Ceratodon</taxon>
    </lineage>
</organism>
<dbReference type="PANTHER" id="PTHR31499:SF43">
    <property type="entry name" value="MYB FAMILY TRANSCRIPTION FACTOR APL"/>
    <property type="match status" value="1"/>
</dbReference>
<dbReference type="InterPro" id="IPR009057">
    <property type="entry name" value="Homeodomain-like_sf"/>
</dbReference>
<dbReference type="InterPro" id="IPR046955">
    <property type="entry name" value="PHR1-like"/>
</dbReference>
<evidence type="ECO:0000256" key="3">
    <source>
        <dbReference type="ARBA" id="ARBA00023242"/>
    </source>
</evidence>
<feature type="domain" description="Myb-like" evidence="5">
    <location>
        <begin position="322"/>
        <end position="373"/>
    </location>
</feature>
<feature type="compositionally biased region" description="Low complexity" evidence="4">
    <location>
        <begin position="299"/>
        <end position="310"/>
    </location>
</feature>
<dbReference type="GO" id="GO:0003677">
    <property type="term" value="F:DNA binding"/>
    <property type="evidence" value="ECO:0007669"/>
    <property type="project" value="InterPro"/>
</dbReference>
<feature type="domain" description="MYB-CC type transcription factor LHEQLE-containing" evidence="6">
    <location>
        <begin position="403"/>
        <end position="447"/>
    </location>
</feature>
<feature type="compositionally biased region" description="Polar residues" evidence="4">
    <location>
        <begin position="392"/>
        <end position="404"/>
    </location>
</feature>
<feature type="compositionally biased region" description="Polar residues" evidence="4">
    <location>
        <begin position="546"/>
        <end position="559"/>
    </location>
</feature>
<evidence type="ECO:0000259" key="5">
    <source>
        <dbReference type="Pfam" id="PF00249"/>
    </source>
</evidence>
<feature type="region of interest" description="Disordered" evidence="4">
    <location>
        <begin position="267"/>
        <end position="313"/>
    </location>
</feature>
<dbReference type="AlphaFoldDB" id="A0A8T0IF10"/>
<feature type="region of interest" description="Disordered" evidence="4">
    <location>
        <begin position="525"/>
        <end position="579"/>
    </location>
</feature>
<feature type="region of interest" description="Disordered" evidence="4">
    <location>
        <begin position="379"/>
        <end position="404"/>
    </location>
</feature>
<keyword evidence="1" id="KW-0805">Transcription regulation</keyword>
<evidence type="ECO:0000256" key="1">
    <source>
        <dbReference type="ARBA" id="ARBA00023015"/>
    </source>
</evidence>
<protein>
    <recommendedName>
        <fullName evidence="9">HTH myb-type domain-containing protein</fullName>
    </recommendedName>
</protein>
<dbReference type="SUPFAM" id="SSF46689">
    <property type="entry name" value="Homeodomain-like"/>
    <property type="match status" value="1"/>
</dbReference>
<accession>A0A8T0IF10</accession>
<dbReference type="PANTHER" id="PTHR31499">
    <property type="entry name" value="MYB FAMILY TRANSCRIPTION FACTOR PHL11"/>
    <property type="match status" value="1"/>
</dbReference>
<dbReference type="NCBIfam" id="TIGR01557">
    <property type="entry name" value="myb_SHAQKYF"/>
    <property type="match status" value="1"/>
</dbReference>
<feature type="compositionally biased region" description="Low complexity" evidence="4">
    <location>
        <begin position="8"/>
        <end position="17"/>
    </location>
</feature>
<dbReference type="InterPro" id="IPR001005">
    <property type="entry name" value="SANT/Myb"/>
</dbReference>
<proteinExistence type="predicted"/>
<dbReference type="InterPro" id="IPR006447">
    <property type="entry name" value="Myb_dom_plants"/>
</dbReference>
<dbReference type="FunFam" id="1.10.10.60:FF:000002">
    <property type="entry name" value="Myb family transcription factor"/>
    <property type="match status" value="1"/>
</dbReference>
<dbReference type="EMBL" id="CM026424">
    <property type="protein sequence ID" value="KAG0581093.1"/>
    <property type="molecule type" value="Genomic_DNA"/>
</dbReference>
<sequence length="579" mass="61498">MSMITPNSSSSSIQESSGTAPRARFSAQASSLEGLSFPKTTQGAVSELNQLINETKPTIPGLLHQPSGYNPIPACGSFHESTTTAREADYDLQHVVDVAMATTQPEQSFWTQHGPAPLTPPILSQWVSLPLWQPSPSSAAVAVSTTPSAGETTLSPEELDSLKIQNSSTPCLRPLVKLEAGRSTPFSDMPVPALGPVLSEASALVAANMCDPSQVLLAGNSSSKQTVGSDNAPSLRAKSPLLQSDWDNCGAWSDLIDCMDIPNPNMRNISQSGDISTPGLLPVQHSQNEQQLSETASEGSPGPSLGSSPPATCSAAEAAKARLRWTSDLHEKFVAAVTKLGGPERATPKSVLRLMGCADITIYHVKSHLQKYRLIPETSTAESKCDRKRHGPSQNATPSGKMSQTLKLQMEVQKRLHEQLEQTQRELQVRIEQQGATLQRMIEAQVKAGQALGIPSHQITNGEFFARANTRIGPSQSNWTDTTIASTATSSADPPSTKRSRVEVPNLVIVPNILYYNPHDDPCIRSPSPNAAHPAACPSAGPPSSQLMTHGIPNSNQPQGGCIPKQHGGAPAASMQTSV</sequence>
<evidence type="ECO:0000313" key="7">
    <source>
        <dbReference type="EMBL" id="KAG0581093.1"/>
    </source>
</evidence>
<gene>
    <name evidence="7" type="ORF">KC19_4G224400</name>
</gene>